<evidence type="ECO:0000313" key="2">
    <source>
        <dbReference type="EMBL" id="MCS0656650.1"/>
    </source>
</evidence>
<evidence type="ECO:0000313" key="3">
    <source>
        <dbReference type="Proteomes" id="UP001204621"/>
    </source>
</evidence>
<sequence>MELIQSPELPAPAGHYSQAVAAGGLVFLSGILPAAGAVDPATAGFEAQCGSVFEQCEKVLCAAGCGFADVVQCTAYIVGVENWPAFNALYANVFGTHKPARAVVPVPGLHYGFMVEVQLVAQRPGA</sequence>
<reference evidence="2 3" key="1">
    <citation type="submission" date="2022-08" db="EMBL/GenBank/DDBJ databases">
        <title>Reclassification of Massilia species as members of the genera Telluria, Duganella, Pseudoduganella, Mokoshia gen. nov. and Zemynaea gen. nov. using orthogonal and non-orthogonal genome-based approaches.</title>
        <authorList>
            <person name="Bowman J.P."/>
        </authorList>
    </citation>
    <scope>NUCLEOTIDE SEQUENCE [LARGE SCALE GENOMIC DNA]</scope>
    <source>
        <strain evidence="2 3">JCM 31606</strain>
    </source>
</reference>
<dbReference type="RefSeq" id="WP_258809832.1">
    <property type="nucleotide sequence ID" value="NZ_JANUGU010000001.1"/>
</dbReference>
<dbReference type="Proteomes" id="UP001204621">
    <property type="component" value="Unassembled WGS sequence"/>
</dbReference>
<evidence type="ECO:0000256" key="1">
    <source>
        <dbReference type="ARBA" id="ARBA00010552"/>
    </source>
</evidence>
<comment type="caution">
    <text evidence="2">The sequence shown here is derived from an EMBL/GenBank/DDBJ whole genome shotgun (WGS) entry which is preliminary data.</text>
</comment>
<dbReference type="InterPro" id="IPR006175">
    <property type="entry name" value="YjgF/YER057c/UK114"/>
</dbReference>
<proteinExistence type="inferred from homology"/>
<dbReference type="CDD" id="cd00448">
    <property type="entry name" value="YjgF_YER057c_UK114_family"/>
    <property type="match status" value="1"/>
</dbReference>
<dbReference type="InterPro" id="IPR035959">
    <property type="entry name" value="RutC-like_sf"/>
</dbReference>
<protein>
    <submittedName>
        <fullName evidence="2">RidA family protein</fullName>
    </submittedName>
</protein>
<dbReference type="Gene3D" id="3.30.1330.40">
    <property type="entry name" value="RutC-like"/>
    <property type="match status" value="1"/>
</dbReference>
<dbReference type="PANTHER" id="PTHR11803">
    <property type="entry name" value="2-IMINOBUTANOATE/2-IMINOPROPANOATE DEAMINASE RIDA"/>
    <property type="match status" value="1"/>
</dbReference>
<dbReference type="Pfam" id="PF01042">
    <property type="entry name" value="Ribonuc_L-PSP"/>
    <property type="match status" value="1"/>
</dbReference>
<accession>A0ABT2CSB3</accession>
<dbReference type="EMBL" id="JANUGU010000001">
    <property type="protein sequence ID" value="MCS0656650.1"/>
    <property type="molecule type" value="Genomic_DNA"/>
</dbReference>
<dbReference type="SUPFAM" id="SSF55298">
    <property type="entry name" value="YjgF-like"/>
    <property type="match status" value="1"/>
</dbReference>
<gene>
    <name evidence="2" type="ORF">NX778_01030</name>
</gene>
<organism evidence="2 3">
    <name type="scientific">Massilia terrae</name>
    <dbReference type="NCBI Taxonomy" id="1811224"/>
    <lineage>
        <taxon>Bacteria</taxon>
        <taxon>Pseudomonadati</taxon>
        <taxon>Pseudomonadota</taxon>
        <taxon>Betaproteobacteria</taxon>
        <taxon>Burkholderiales</taxon>
        <taxon>Oxalobacteraceae</taxon>
        <taxon>Telluria group</taxon>
        <taxon>Massilia</taxon>
    </lineage>
</organism>
<comment type="similarity">
    <text evidence="1">Belongs to the RutC family.</text>
</comment>
<name>A0ABT2CSB3_9BURK</name>
<dbReference type="PANTHER" id="PTHR11803:SF58">
    <property type="entry name" value="PROTEIN HMF1-RELATED"/>
    <property type="match status" value="1"/>
</dbReference>
<keyword evidence="3" id="KW-1185">Reference proteome</keyword>